<keyword evidence="5" id="KW-0411">Iron-sulfur</keyword>
<dbReference type="Proteomes" id="UP000002420">
    <property type="component" value="Chromosome"/>
</dbReference>
<proteinExistence type="inferred from homology"/>
<evidence type="ECO:0000256" key="2">
    <source>
        <dbReference type="ARBA" id="ARBA00022691"/>
    </source>
</evidence>
<dbReference type="InterPro" id="IPR013785">
    <property type="entry name" value="Aldolase_TIM"/>
</dbReference>
<keyword evidence="2" id="KW-0949">S-adenosyl-L-methionine</keyword>
<dbReference type="eggNOG" id="COG0641">
    <property type="taxonomic scope" value="Bacteria"/>
</dbReference>
<evidence type="ECO:0000313" key="9">
    <source>
        <dbReference type="Proteomes" id="UP000002420"/>
    </source>
</evidence>
<dbReference type="UniPathway" id="UPA00782"/>
<evidence type="ECO:0000256" key="1">
    <source>
        <dbReference type="ARBA" id="ARBA00001966"/>
    </source>
</evidence>
<dbReference type="InterPro" id="IPR058240">
    <property type="entry name" value="rSAM_sf"/>
</dbReference>
<evidence type="ECO:0000256" key="4">
    <source>
        <dbReference type="ARBA" id="ARBA00023004"/>
    </source>
</evidence>
<sequence length="281" mass="31616">MVSEYILELSIYLKTYSYAHEPGKLLVYSTARGAIVKLDSSVLADARDQKLSDQEQALLAKIGVLVPDRLAEQEQMRTLFEEGNRRSRQFTALVTMNLDCNLACGYCYEDHFRGKRYMTPETADLLVQYVSAQIERGLDVTLDFYGGEALLSLTMMKDIAARVRHKASEAGTQASFNLVSNATLLTREVAQELKELGFVSVRFTIDGPPDVHNLQRPFVSGKGSFDRIIENLDQTCDITRFELATSTLAKLKNILQENSKNTIKPHKHCILEKAFLHCSNL</sequence>
<dbReference type="CDD" id="cd01335">
    <property type="entry name" value="Radical_SAM"/>
    <property type="match status" value="1"/>
</dbReference>
<keyword evidence="9" id="KW-1185">Reference proteome</keyword>
<dbReference type="STRING" id="398767.Glov_2899"/>
<accession>B3E833</accession>
<dbReference type="KEGG" id="glo:Glov_2899"/>
<feature type="domain" description="Radical SAM core" evidence="7">
    <location>
        <begin position="100"/>
        <end position="234"/>
    </location>
</feature>
<dbReference type="InterPro" id="IPR007197">
    <property type="entry name" value="rSAM"/>
</dbReference>
<comment type="similarity">
    <text evidence="6">Belongs to the radical SAM superfamily. Anaerobic sulfatase-maturating enzyme family.</text>
</comment>
<gene>
    <name evidence="8" type="ordered locus">Glov_2899</name>
</gene>
<dbReference type="Gene3D" id="3.20.20.70">
    <property type="entry name" value="Aldolase class I"/>
    <property type="match status" value="1"/>
</dbReference>
<comment type="cofactor">
    <cofactor evidence="1">
        <name>[4Fe-4S] cluster</name>
        <dbReference type="ChEBI" id="CHEBI:49883"/>
    </cofactor>
</comment>
<dbReference type="SFLD" id="SFLDS00029">
    <property type="entry name" value="Radical_SAM"/>
    <property type="match status" value="1"/>
</dbReference>
<dbReference type="InterPro" id="IPR023867">
    <property type="entry name" value="Sulphatase_maturase_rSAM"/>
</dbReference>
<protein>
    <submittedName>
        <fullName evidence="8">Radical SAM domain protein</fullName>
    </submittedName>
</protein>
<reference evidence="8 9" key="1">
    <citation type="submission" date="2008-05" db="EMBL/GenBank/DDBJ databases">
        <title>Complete sequence of chromosome of Geobacter lovleyi SZ.</title>
        <authorList>
            <consortium name="US DOE Joint Genome Institute"/>
            <person name="Lucas S."/>
            <person name="Copeland A."/>
            <person name="Lapidus A."/>
            <person name="Glavina del Rio T."/>
            <person name="Dalin E."/>
            <person name="Tice H."/>
            <person name="Bruce D."/>
            <person name="Goodwin L."/>
            <person name="Pitluck S."/>
            <person name="Chertkov O."/>
            <person name="Meincke L."/>
            <person name="Brettin T."/>
            <person name="Detter J.C."/>
            <person name="Han C."/>
            <person name="Tapia R."/>
            <person name="Kuske C.R."/>
            <person name="Schmutz J."/>
            <person name="Larimer F."/>
            <person name="Land M."/>
            <person name="Hauser L."/>
            <person name="Kyrpides N."/>
            <person name="Mikhailova N."/>
            <person name="Sung Y."/>
            <person name="Fletcher K.E."/>
            <person name="Ritalahti K.M."/>
            <person name="Loeffler F.E."/>
            <person name="Richardson P."/>
        </authorList>
    </citation>
    <scope>NUCLEOTIDE SEQUENCE [LARGE SCALE GENOMIC DNA]</scope>
    <source>
        <strain evidence="9">ATCC BAA-1151 / DSM 17278 / SZ</strain>
    </source>
</reference>
<dbReference type="GO" id="GO:0016491">
    <property type="term" value="F:oxidoreductase activity"/>
    <property type="evidence" value="ECO:0007669"/>
    <property type="project" value="InterPro"/>
</dbReference>
<name>B3E833_TRIL1</name>
<organism evidence="8 9">
    <name type="scientific">Trichlorobacter lovleyi (strain ATCC BAA-1151 / DSM 17278 / SZ)</name>
    <name type="common">Geobacter lovleyi</name>
    <dbReference type="NCBI Taxonomy" id="398767"/>
    <lineage>
        <taxon>Bacteria</taxon>
        <taxon>Pseudomonadati</taxon>
        <taxon>Thermodesulfobacteriota</taxon>
        <taxon>Desulfuromonadia</taxon>
        <taxon>Geobacterales</taxon>
        <taxon>Geobacteraceae</taxon>
        <taxon>Trichlorobacter</taxon>
    </lineage>
</organism>
<dbReference type="PANTHER" id="PTHR43273:SF3">
    <property type="entry name" value="ANAEROBIC SULFATASE-MATURATING ENZYME HOMOLOG ASLB-RELATED"/>
    <property type="match status" value="1"/>
</dbReference>
<dbReference type="HOGENOM" id="CLU_989587_0_0_7"/>
<dbReference type="SUPFAM" id="SSF102114">
    <property type="entry name" value="Radical SAM enzymes"/>
    <property type="match status" value="1"/>
</dbReference>
<dbReference type="GO" id="GO:0046872">
    <property type="term" value="F:metal ion binding"/>
    <property type="evidence" value="ECO:0007669"/>
    <property type="project" value="UniProtKB-KW"/>
</dbReference>
<dbReference type="Pfam" id="PF04055">
    <property type="entry name" value="Radical_SAM"/>
    <property type="match status" value="1"/>
</dbReference>
<keyword evidence="4" id="KW-0408">Iron</keyword>
<keyword evidence="3" id="KW-0479">Metal-binding</keyword>
<evidence type="ECO:0000256" key="6">
    <source>
        <dbReference type="ARBA" id="ARBA00023601"/>
    </source>
</evidence>
<evidence type="ECO:0000313" key="8">
    <source>
        <dbReference type="EMBL" id="ACD96606.1"/>
    </source>
</evidence>
<dbReference type="EMBL" id="CP001089">
    <property type="protein sequence ID" value="ACD96606.1"/>
    <property type="molecule type" value="Genomic_DNA"/>
</dbReference>
<dbReference type="PANTHER" id="PTHR43273">
    <property type="entry name" value="ANAEROBIC SULFATASE-MATURATING ENZYME HOMOLOG ASLB-RELATED"/>
    <property type="match status" value="1"/>
</dbReference>
<dbReference type="GO" id="GO:0051536">
    <property type="term" value="F:iron-sulfur cluster binding"/>
    <property type="evidence" value="ECO:0007669"/>
    <property type="project" value="UniProtKB-KW"/>
</dbReference>
<evidence type="ECO:0000259" key="7">
    <source>
        <dbReference type="Pfam" id="PF04055"/>
    </source>
</evidence>
<dbReference type="SFLD" id="SFLDG01067">
    <property type="entry name" value="SPASM/twitch_domain_containing"/>
    <property type="match status" value="1"/>
</dbReference>
<dbReference type="AlphaFoldDB" id="B3E833"/>
<evidence type="ECO:0000256" key="5">
    <source>
        <dbReference type="ARBA" id="ARBA00023014"/>
    </source>
</evidence>
<evidence type="ECO:0000256" key="3">
    <source>
        <dbReference type="ARBA" id="ARBA00022723"/>
    </source>
</evidence>